<feature type="transmembrane region" description="Helical" evidence="13">
    <location>
        <begin position="24"/>
        <end position="48"/>
    </location>
</feature>
<dbReference type="InterPro" id="IPR000725">
    <property type="entry name" value="Olfact_rcpt"/>
</dbReference>
<accession>A0A3B3V6C4</accession>
<evidence type="ECO:0000313" key="16">
    <source>
        <dbReference type="Proteomes" id="UP000261500"/>
    </source>
</evidence>
<dbReference type="SMART" id="SM01381">
    <property type="entry name" value="7TM_GPCR_Srsx"/>
    <property type="match status" value="1"/>
</dbReference>
<dbReference type="InterPro" id="IPR000276">
    <property type="entry name" value="GPCR_Rhodpsn"/>
</dbReference>
<name>A0A3B3V6C4_9TELE</name>
<evidence type="ECO:0000256" key="10">
    <source>
        <dbReference type="ARBA" id="ARBA00023170"/>
    </source>
</evidence>
<reference evidence="15" key="1">
    <citation type="submission" date="2025-08" db="UniProtKB">
        <authorList>
            <consortium name="Ensembl"/>
        </authorList>
    </citation>
    <scope>IDENTIFICATION</scope>
</reference>
<evidence type="ECO:0000256" key="11">
    <source>
        <dbReference type="ARBA" id="ARBA00023180"/>
    </source>
</evidence>
<sequence>METNKFTCKVFYCLEGIDFTKDVVYTAFFLFLAFYIFAMTLNLAFLILVITEKNLHQPMYILFCNLTVSDIIAATEVFPRLLVDILRSPSERLISYYECVVQAFLNQWVSSTSHTVLMIMAFDRYVAICNPLRYSAIMTTRMLVKLSVSAWGVPFLFVSVLIGLSVRLNRCRTFVSNPLCDNASLFKLSCESVEINNIYGLFYTVLLLVASVGCIVLTYGKIAVICLTSKNKTMKKKALKTCSTHLVVYLVLTFVSNPLCDNASLFKLSCESVEINNIYGLFYTVLLLVASVGCIVLTYGKIAVICLTSKNKSMKKKALKTCSTHLVVYLILLFSGFSVIALHRFPQYSYYRKILTILFFVVPGSLNTIIYGVQSKEIRNFLSEKIKRHQCFQLKNNK</sequence>
<keyword evidence="12" id="KW-0807">Transducer</keyword>
<keyword evidence="16" id="KW-1185">Reference proteome</keyword>
<proteinExistence type="predicted"/>
<dbReference type="GO" id="GO:0004930">
    <property type="term" value="F:G protein-coupled receptor activity"/>
    <property type="evidence" value="ECO:0007669"/>
    <property type="project" value="UniProtKB-KW"/>
</dbReference>
<keyword evidence="8 13" id="KW-0472">Membrane</keyword>
<dbReference type="PANTHER" id="PTHR26451">
    <property type="entry name" value="G_PROTEIN_RECEP_F1_2 DOMAIN-CONTAINING PROTEIN"/>
    <property type="match status" value="1"/>
</dbReference>
<evidence type="ECO:0000259" key="14">
    <source>
        <dbReference type="PROSITE" id="PS50262"/>
    </source>
</evidence>
<feature type="transmembrane region" description="Helical" evidence="13">
    <location>
        <begin position="278"/>
        <end position="300"/>
    </location>
</feature>
<dbReference type="GO" id="GO:0005549">
    <property type="term" value="F:odorant binding"/>
    <property type="evidence" value="ECO:0007669"/>
    <property type="project" value="TreeGrafter"/>
</dbReference>
<dbReference type="GO" id="GO:0004984">
    <property type="term" value="F:olfactory receptor activity"/>
    <property type="evidence" value="ECO:0007669"/>
    <property type="project" value="InterPro"/>
</dbReference>
<evidence type="ECO:0000256" key="5">
    <source>
        <dbReference type="ARBA" id="ARBA00022725"/>
    </source>
</evidence>
<keyword evidence="3" id="KW-0716">Sensory transduction</keyword>
<keyword evidence="11" id="KW-0325">Glycoprotein</keyword>
<keyword evidence="9" id="KW-1015">Disulfide bond</keyword>
<evidence type="ECO:0000256" key="2">
    <source>
        <dbReference type="ARBA" id="ARBA00022475"/>
    </source>
</evidence>
<dbReference type="FunFam" id="1.20.1070.10:FF:000024">
    <property type="entry name" value="Olfactory receptor"/>
    <property type="match status" value="1"/>
</dbReference>
<dbReference type="Proteomes" id="UP000261500">
    <property type="component" value="Unplaced"/>
</dbReference>
<dbReference type="Gene3D" id="1.20.1070.10">
    <property type="entry name" value="Rhodopsin 7-helix transmembrane proteins"/>
    <property type="match status" value="2"/>
</dbReference>
<keyword evidence="5" id="KW-0552">Olfaction</keyword>
<evidence type="ECO:0000256" key="9">
    <source>
        <dbReference type="ARBA" id="ARBA00023157"/>
    </source>
</evidence>
<evidence type="ECO:0000256" key="8">
    <source>
        <dbReference type="ARBA" id="ARBA00023136"/>
    </source>
</evidence>
<evidence type="ECO:0000256" key="1">
    <source>
        <dbReference type="ARBA" id="ARBA00004651"/>
    </source>
</evidence>
<evidence type="ECO:0000256" key="6">
    <source>
        <dbReference type="ARBA" id="ARBA00022989"/>
    </source>
</evidence>
<dbReference type="STRING" id="48699.ENSPLAP00000021330"/>
<feature type="transmembrane region" description="Helical" evidence="13">
    <location>
        <begin position="201"/>
        <end position="225"/>
    </location>
</feature>
<evidence type="ECO:0000256" key="4">
    <source>
        <dbReference type="ARBA" id="ARBA00022692"/>
    </source>
</evidence>
<dbReference type="Pfam" id="PF13853">
    <property type="entry name" value="7tm_4"/>
    <property type="match status" value="2"/>
</dbReference>
<evidence type="ECO:0000256" key="13">
    <source>
        <dbReference type="SAM" id="Phobius"/>
    </source>
</evidence>
<feature type="transmembrane region" description="Helical" evidence="13">
    <location>
        <begin position="143"/>
        <end position="166"/>
    </location>
</feature>
<keyword evidence="2" id="KW-1003">Cell membrane</keyword>
<dbReference type="PROSITE" id="PS50262">
    <property type="entry name" value="G_PROTEIN_RECEP_F1_2"/>
    <property type="match status" value="1"/>
</dbReference>
<keyword evidence="4 13" id="KW-0812">Transmembrane</keyword>
<dbReference type="PANTHER" id="PTHR26451:SF848">
    <property type="entry name" value="ODORANT RECEPTOR-RELATED"/>
    <property type="match status" value="1"/>
</dbReference>
<feature type="transmembrane region" description="Helical" evidence="13">
    <location>
        <begin position="354"/>
        <end position="373"/>
    </location>
</feature>
<keyword evidence="10" id="KW-0675">Receptor</keyword>
<organism evidence="15 16">
    <name type="scientific">Poecilia latipinna</name>
    <name type="common">sailfin molly</name>
    <dbReference type="NCBI Taxonomy" id="48699"/>
    <lineage>
        <taxon>Eukaryota</taxon>
        <taxon>Metazoa</taxon>
        <taxon>Chordata</taxon>
        <taxon>Craniata</taxon>
        <taxon>Vertebrata</taxon>
        <taxon>Euteleostomi</taxon>
        <taxon>Actinopterygii</taxon>
        <taxon>Neopterygii</taxon>
        <taxon>Teleostei</taxon>
        <taxon>Neoteleostei</taxon>
        <taxon>Acanthomorphata</taxon>
        <taxon>Ovalentaria</taxon>
        <taxon>Atherinomorphae</taxon>
        <taxon>Cyprinodontiformes</taxon>
        <taxon>Poeciliidae</taxon>
        <taxon>Poeciliinae</taxon>
        <taxon>Poecilia</taxon>
    </lineage>
</organism>
<comment type="subcellular location">
    <subcellularLocation>
        <location evidence="1">Cell membrane</location>
        <topology evidence="1">Multi-pass membrane protein</topology>
    </subcellularLocation>
</comment>
<evidence type="ECO:0000256" key="7">
    <source>
        <dbReference type="ARBA" id="ARBA00023040"/>
    </source>
</evidence>
<dbReference type="Ensembl" id="ENSPLAT00000011246.1">
    <property type="protein sequence ID" value="ENSPLAP00000021330.1"/>
    <property type="gene ID" value="ENSPLAG00000005001.1"/>
</dbReference>
<evidence type="ECO:0000256" key="12">
    <source>
        <dbReference type="ARBA" id="ARBA00023224"/>
    </source>
</evidence>
<feature type="transmembrane region" description="Helical" evidence="13">
    <location>
        <begin position="321"/>
        <end position="342"/>
    </location>
</feature>
<feature type="transmembrane region" description="Helical" evidence="13">
    <location>
        <begin position="246"/>
        <end position="266"/>
    </location>
</feature>
<dbReference type="AlphaFoldDB" id="A0A3B3V6C4"/>
<reference evidence="15" key="2">
    <citation type="submission" date="2025-09" db="UniProtKB">
        <authorList>
            <consortium name="Ensembl"/>
        </authorList>
    </citation>
    <scope>IDENTIFICATION</scope>
</reference>
<dbReference type="InterPro" id="IPR017452">
    <property type="entry name" value="GPCR_Rhodpsn_7TM"/>
</dbReference>
<evidence type="ECO:0000313" key="15">
    <source>
        <dbReference type="Ensembl" id="ENSPLAP00000021330.1"/>
    </source>
</evidence>
<dbReference type="PRINTS" id="PR00245">
    <property type="entry name" value="OLFACTORYR"/>
</dbReference>
<evidence type="ECO:0000256" key="3">
    <source>
        <dbReference type="ARBA" id="ARBA00022606"/>
    </source>
</evidence>
<dbReference type="GeneTree" id="ENSGT00940000162761"/>
<protein>
    <submittedName>
        <fullName evidence="15">Olfactory receptor, family 70, subfamily B, member 1</fullName>
    </submittedName>
</protein>
<dbReference type="GO" id="GO:0005886">
    <property type="term" value="C:plasma membrane"/>
    <property type="evidence" value="ECO:0007669"/>
    <property type="project" value="UniProtKB-SubCell"/>
</dbReference>
<keyword evidence="7" id="KW-0297">G-protein coupled receptor</keyword>
<dbReference type="InterPro" id="IPR052921">
    <property type="entry name" value="GPCR1_Superfamily_Member"/>
</dbReference>
<dbReference type="SUPFAM" id="SSF81321">
    <property type="entry name" value="Family A G protein-coupled receptor-like"/>
    <property type="match status" value="2"/>
</dbReference>
<keyword evidence="6 13" id="KW-1133">Transmembrane helix</keyword>
<feature type="domain" description="G-protein coupled receptors family 1 profile" evidence="14">
    <location>
        <begin position="41"/>
        <end position="371"/>
    </location>
</feature>